<feature type="region of interest" description="Disordered" evidence="1">
    <location>
        <begin position="1"/>
        <end position="34"/>
    </location>
</feature>
<dbReference type="Proteomes" id="UP001497516">
    <property type="component" value="Chromosome 8"/>
</dbReference>
<feature type="compositionally biased region" description="Polar residues" evidence="1">
    <location>
        <begin position="84"/>
        <end position="97"/>
    </location>
</feature>
<feature type="compositionally biased region" description="Low complexity" evidence="1">
    <location>
        <begin position="13"/>
        <end position="23"/>
    </location>
</feature>
<dbReference type="AlphaFoldDB" id="A0AAV2GD90"/>
<evidence type="ECO:0000256" key="1">
    <source>
        <dbReference type="SAM" id="MobiDB-lite"/>
    </source>
</evidence>
<accession>A0AAV2GD90</accession>
<evidence type="ECO:0000313" key="2">
    <source>
        <dbReference type="EMBL" id="CAL1407693.1"/>
    </source>
</evidence>
<proteinExistence type="predicted"/>
<evidence type="ECO:0000313" key="3">
    <source>
        <dbReference type="Proteomes" id="UP001497516"/>
    </source>
</evidence>
<sequence length="121" mass="12874">MHRNRGPQIEILSGSTSAQQSARSAKRSDPSGAYPIINFPARSNLSASTITNNCLQGPLHPSVLFSSPKSAKESFYMGSRDASRSPTSAQVGQSSTRGPLLSGPLPRNVGMSYSVVKPKRE</sequence>
<dbReference type="EMBL" id="OZ034821">
    <property type="protein sequence ID" value="CAL1407693.1"/>
    <property type="molecule type" value="Genomic_DNA"/>
</dbReference>
<reference evidence="2 3" key="1">
    <citation type="submission" date="2024-04" db="EMBL/GenBank/DDBJ databases">
        <authorList>
            <person name="Fracassetti M."/>
        </authorList>
    </citation>
    <scope>NUCLEOTIDE SEQUENCE [LARGE SCALE GENOMIC DNA]</scope>
</reference>
<feature type="region of interest" description="Disordered" evidence="1">
    <location>
        <begin position="74"/>
        <end position="121"/>
    </location>
</feature>
<keyword evidence="3" id="KW-1185">Reference proteome</keyword>
<name>A0AAV2GD90_9ROSI</name>
<gene>
    <name evidence="2" type="ORF">LTRI10_LOCUS47346</name>
</gene>
<organism evidence="2 3">
    <name type="scientific">Linum trigynum</name>
    <dbReference type="NCBI Taxonomy" id="586398"/>
    <lineage>
        <taxon>Eukaryota</taxon>
        <taxon>Viridiplantae</taxon>
        <taxon>Streptophyta</taxon>
        <taxon>Embryophyta</taxon>
        <taxon>Tracheophyta</taxon>
        <taxon>Spermatophyta</taxon>
        <taxon>Magnoliopsida</taxon>
        <taxon>eudicotyledons</taxon>
        <taxon>Gunneridae</taxon>
        <taxon>Pentapetalae</taxon>
        <taxon>rosids</taxon>
        <taxon>fabids</taxon>
        <taxon>Malpighiales</taxon>
        <taxon>Linaceae</taxon>
        <taxon>Linum</taxon>
    </lineage>
</organism>
<protein>
    <submittedName>
        <fullName evidence="2">Uncharacterized protein</fullName>
    </submittedName>
</protein>